<comment type="caution">
    <text evidence="2">The sequence shown here is derived from an EMBL/GenBank/DDBJ whole genome shotgun (WGS) entry which is preliminary data.</text>
</comment>
<sequence length="105" mass="11502">PDLDAPIKTLLEPKPPDLLLPELLQSESQDSDQLATMLPRRGPPPEHPDTSPPQSPVANILIVGKDSISNEPRYVHADAEGGKDQENLRAKLVFCNLNPMFNLMG</sequence>
<dbReference type="AlphaFoldDB" id="A0A392RP64"/>
<evidence type="ECO:0000313" key="3">
    <source>
        <dbReference type="Proteomes" id="UP000265520"/>
    </source>
</evidence>
<feature type="non-terminal residue" evidence="2">
    <location>
        <position position="1"/>
    </location>
</feature>
<organism evidence="2 3">
    <name type="scientific">Trifolium medium</name>
    <dbReference type="NCBI Taxonomy" id="97028"/>
    <lineage>
        <taxon>Eukaryota</taxon>
        <taxon>Viridiplantae</taxon>
        <taxon>Streptophyta</taxon>
        <taxon>Embryophyta</taxon>
        <taxon>Tracheophyta</taxon>
        <taxon>Spermatophyta</taxon>
        <taxon>Magnoliopsida</taxon>
        <taxon>eudicotyledons</taxon>
        <taxon>Gunneridae</taxon>
        <taxon>Pentapetalae</taxon>
        <taxon>rosids</taxon>
        <taxon>fabids</taxon>
        <taxon>Fabales</taxon>
        <taxon>Fabaceae</taxon>
        <taxon>Papilionoideae</taxon>
        <taxon>50 kb inversion clade</taxon>
        <taxon>NPAAA clade</taxon>
        <taxon>Hologalegina</taxon>
        <taxon>IRL clade</taxon>
        <taxon>Trifolieae</taxon>
        <taxon>Trifolium</taxon>
    </lineage>
</organism>
<accession>A0A392RP64</accession>
<reference evidence="2 3" key="1">
    <citation type="journal article" date="2018" name="Front. Plant Sci.">
        <title>Red Clover (Trifolium pratense) and Zigzag Clover (T. medium) - A Picture of Genomic Similarities and Differences.</title>
        <authorList>
            <person name="Dluhosova J."/>
            <person name="Istvanek J."/>
            <person name="Nedelnik J."/>
            <person name="Repkova J."/>
        </authorList>
    </citation>
    <scope>NUCLEOTIDE SEQUENCE [LARGE SCALE GENOMIC DNA]</scope>
    <source>
        <strain evidence="3">cv. 10/8</strain>
        <tissue evidence="2">Leaf</tissue>
    </source>
</reference>
<dbReference type="EMBL" id="LXQA010245914">
    <property type="protein sequence ID" value="MCI37560.1"/>
    <property type="molecule type" value="Genomic_DNA"/>
</dbReference>
<evidence type="ECO:0000313" key="2">
    <source>
        <dbReference type="EMBL" id="MCI37560.1"/>
    </source>
</evidence>
<dbReference type="Proteomes" id="UP000265520">
    <property type="component" value="Unassembled WGS sequence"/>
</dbReference>
<evidence type="ECO:0000256" key="1">
    <source>
        <dbReference type="SAM" id="MobiDB-lite"/>
    </source>
</evidence>
<protein>
    <submittedName>
        <fullName evidence="2">Uncharacterized protein</fullName>
    </submittedName>
</protein>
<proteinExistence type="predicted"/>
<feature type="region of interest" description="Disordered" evidence="1">
    <location>
        <begin position="24"/>
        <end position="57"/>
    </location>
</feature>
<name>A0A392RP64_9FABA</name>
<keyword evidence="3" id="KW-1185">Reference proteome</keyword>